<keyword evidence="2" id="KW-0645">Protease</keyword>
<proteinExistence type="predicted"/>
<dbReference type="Gene3D" id="3.40.50.1820">
    <property type="entry name" value="alpha/beta hydrolase"/>
    <property type="match status" value="1"/>
</dbReference>
<dbReference type="SUPFAM" id="SSF50993">
    <property type="entry name" value="Peptidase/esterase 'gauge' domain"/>
    <property type="match status" value="1"/>
</dbReference>
<organism evidence="5 6">
    <name type="scientific">Brevundimonas denitrificans</name>
    <dbReference type="NCBI Taxonomy" id="1443434"/>
    <lineage>
        <taxon>Bacteria</taxon>
        <taxon>Pseudomonadati</taxon>
        <taxon>Pseudomonadota</taxon>
        <taxon>Alphaproteobacteria</taxon>
        <taxon>Caulobacterales</taxon>
        <taxon>Caulobacteraceae</taxon>
        <taxon>Brevundimonas</taxon>
    </lineage>
</organism>
<protein>
    <submittedName>
        <fullName evidence="5">Peptidase S9</fullName>
    </submittedName>
</protein>
<keyword evidence="2" id="KW-0720">Serine protease</keyword>
<dbReference type="Proteomes" id="UP001156921">
    <property type="component" value="Unassembled WGS sequence"/>
</dbReference>
<dbReference type="Gene3D" id="2.120.10.60">
    <property type="entry name" value="Tricorn protease N-terminal domain"/>
    <property type="match status" value="1"/>
</dbReference>
<dbReference type="PRINTS" id="PR00862">
    <property type="entry name" value="PROLIGOPTASE"/>
</dbReference>
<keyword evidence="6" id="KW-1185">Reference proteome</keyword>
<reference evidence="6" key="1">
    <citation type="journal article" date="2019" name="Int. J. Syst. Evol. Microbiol.">
        <title>The Global Catalogue of Microorganisms (GCM) 10K type strain sequencing project: providing services to taxonomists for standard genome sequencing and annotation.</title>
        <authorList>
            <consortium name="The Broad Institute Genomics Platform"/>
            <consortium name="The Broad Institute Genome Sequencing Center for Infectious Disease"/>
            <person name="Wu L."/>
            <person name="Ma J."/>
        </authorList>
    </citation>
    <scope>NUCLEOTIDE SEQUENCE [LARGE SCALE GENOMIC DNA]</scope>
    <source>
        <strain evidence="6">NBRC 110107</strain>
    </source>
</reference>
<dbReference type="InterPro" id="IPR001375">
    <property type="entry name" value="Peptidase_S9_cat"/>
</dbReference>
<feature type="chain" id="PRO_5046929313" evidence="3">
    <location>
        <begin position="22"/>
        <end position="630"/>
    </location>
</feature>
<comment type="caution">
    <text evidence="5">The sequence shown here is derived from an EMBL/GenBank/DDBJ whole genome shotgun (WGS) entry which is preliminary data.</text>
</comment>
<dbReference type="SUPFAM" id="SSF53474">
    <property type="entry name" value="alpha/beta-Hydrolases"/>
    <property type="match status" value="1"/>
</dbReference>
<evidence type="ECO:0000259" key="4">
    <source>
        <dbReference type="Pfam" id="PF00326"/>
    </source>
</evidence>
<dbReference type="PANTHER" id="PTHR42776:SF27">
    <property type="entry name" value="DIPEPTIDYL PEPTIDASE FAMILY MEMBER 6"/>
    <property type="match status" value="1"/>
</dbReference>
<dbReference type="Gene3D" id="2.120.10.30">
    <property type="entry name" value="TolB, C-terminal domain"/>
    <property type="match status" value="2"/>
</dbReference>
<dbReference type="InterPro" id="IPR011659">
    <property type="entry name" value="WD40"/>
</dbReference>
<keyword evidence="3" id="KW-0732">Signal</keyword>
<dbReference type="EMBL" id="BSOY01000010">
    <property type="protein sequence ID" value="GLS00748.1"/>
    <property type="molecule type" value="Genomic_DNA"/>
</dbReference>
<sequence length="630" mass="66540">MRILASVMATAFLAAATPGMAQSASDSDVARTVEAIASIRSAGGPSFSPDGSRIAYISSTSGIPQLWTMAADGSEARQITRLNDPVQSVDWSPSGDQLAWDVAPGGGLNVQIYVSRPDGSDARRLTAGGRENNALTGWTDDGRRLMAASNSRDPARFEPVLIDVATGVATPVSDGAGVSRLLDLSPDGRHAVITRLVSRGDNNLYLVDLTTGAETLLTPHTETATFGWGEFSPDGRRIHVLSNGGRDRLAFGVIDLEPDGAPGPIRIIAERADAEAESASLSHDGRRAALFWNASGRSELSWLDTDSGAVTPGPALPMDIVSASALSRDGETLALSGSGANRPGDIHRLDIAAGTLVQLTHSAHDGVDLDTLVRPTLVTYQAHDGVELSGWLYRPHGATGPGPVVFNYHGGPEGQSRPSMSDVTQALVARGITVFAPNVRGSSGFGKRFVNLDNGALRVDGVRDIKATTDHLVAAGIADPGRLGIMGGSYGGYMVMAGVTEYPEMFAGGANLFGVVNFETFFAQTEPWMAAISTVEYGNPVTEADMLRALSPIHKIDIVTTPLIILHGANDTNVPVVEAEQIVNSLRARDVPVEYVLFPDEGHGWRKLPNRIRSTTALVSFFERTLGPRP</sequence>
<evidence type="ECO:0000256" key="1">
    <source>
        <dbReference type="ARBA" id="ARBA00022801"/>
    </source>
</evidence>
<dbReference type="Pfam" id="PF07676">
    <property type="entry name" value="PD40"/>
    <property type="match status" value="1"/>
</dbReference>
<accession>A0ABQ6BFF0</accession>
<keyword evidence="1" id="KW-0378">Hydrolase</keyword>
<evidence type="ECO:0000256" key="3">
    <source>
        <dbReference type="SAM" id="SignalP"/>
    </source>
</evidence>
<feature type="domain" description="Peptidase S9 prolyl oligopeptidase catalytic" evidence="4">
    <location>
        <begin position="419"/>
        <end position="627"/>
    </location>
</feature>
<evidence type="ECO:0000313" key="5">
    <source>
        <dbReference type="EMBL" id="GLS00748.1"/>
    </source>
</evidence>
<dbReference type="RefSeq" id="WP_284221300.1">
    <property type="nucleotide sequence ID" value="NZ_BSOY01000010.1"/>
</dbReference>
<evidence type="ECO:0000313" key="6">
    <source>
        <dbReference type="Proteomes" id="UP001156921"/>
    </source>
</evidence>
<dbReference type="Pfam" id="PF00326">
    <property type="entry name" value="Peptidase_S9"/>
    <property type="match status" value="1"/>
</dbReference>
<dbReference type="InterPro" id="IPR029058">
    <property type="entry name" value="AB_hydrolase_fold"/>
</dbReference>
<name>A0ABQ6BFF0_9CAUL</name>
<dbReference type="InterPro" id="IPR011042">
    <property type="entry name" value="6-blade_b-propeller_TolB-like"/>
</dbReference>
<evidence type="ECO:0000256" key="2">
    <source>
        <dbReference type="ARBA" id="ARBA00022825"/>
    </source>
</evidence>
<feature type="signal peptide" evidence="3">
    <location>
        <begin position="1"/>
        <end position="21"/>
    </location>
</feature>
<dbReference type="PANTHER" id="PTHR42776">
    <property type="entry name" value="SERINE PEPTIDASE S9 FAMILY MEMBER"/>
    <property type="match status" value="1"/>
</dbReference>
<dbReference type="InterPro" id="IPR002470">
    <property type="entry name" value="Peptidase_S9A"/>
</dbReference>
<gene>
    <name evidence="5" type="ORF">GCM10007859_07560</name>
</gene>